<dbReference type="Proteomes" id="UP001235547">
    <property type="component" value="Chromosome 2"/>
</dbReference>
<evidence type="ECO:0000313" key="2">
    <source>
        <dbReference type="EMBL" id="WEX81103.1"/>
    </source>
</evidence>
<dbReference type="RefSeq" id="WP_280731839.1">
    <property type="nucleotide sequence ID" value="NZ_CP120367.1"/>
</dbReference>
<reference evidence="2 3" key="1">
    <citation type="submission" date="2023-03" db="EMBL/GenBank/DDBJ databases">
        <authorList>
            <person name="Kaur S."/>
            <person name="Espinosa-Saiz D."/>
            <person name="Velazquez E."/>
            <person name="Menendez E."/>
            <person name="diCenzo G.C."/>
        </authorList>
    </citation>
    <scope>NUCLEOTIDE SEQUENCE [LARGE SCALE GENOMIC DNA]</scope>
    <source>
        <strain evidence="2 3">LMG 27395</strain>
    </source>
</reference>
<accession>A0ABY8CWJ0</accession>
<evidence type="ECO:0000313" key="3">
    <source>
        <dbReference type="Proteomes" id="UP001235547"/>
    </source>
</evidence>
<organism evidence="2 3">
    <name type="scientific">Sinorhizobium numidicum</name>
    <dbReference type="NCBI Taxonomy" id="680248"/>
    <lineage>
        <taxon>Bacteria</taxon>
        <taxon>Pseudomonadati</taxon>
        <taxon>Pseudomonadota</taxon>
        <taxon>Alphaproteobacteria</taxon>
        <taxon>Hyphomicrobiales</taxon>
        <taxon>Rhizobiaceae</taxon>
        <taxon>Sinorhizobium/Ensifer group</taxon>
        <taxon>Sinorhizobium</taxon>
    </lineage>
</organism>
<name>A0ABY8CWJ0_9HYPH</name>
<proteinExistence type="predicted"/>
<keyword evidence="3" id="KW-1185">Reference proteome</keyword>
<gene>
    <name evidence="2" type="ORF">PYH38_000453</name>
</gene>
<evidence type="ECO:0000256" key="1">
    <source>
        <dbReference type="SAM" id="MobiDB-lite"/>
    </source>
</evidence>
<protein>
    <submittedName>
        <fullName evidence="2">Uncharacterized protein</fullName>
    </submittedName>
</protein>
<sequence length="83" mass="8684">MFVTARKLRKCVRAKIASKDGQRIAARQVMQETGNNGTASHAGAGCEAADTEQAGKRPQADDEACAIGEQHLLATEADSEVAA</sequence>
<feature type="region of interest" description="Disordered" evidence="1">
    <location>
        <begin position="33"/>
        <end position="63"/>
    </location>
</feature>
<dbReference type="EMBL" id="CP120370">
    <property type="protein sequence ID" value="WEX81103.1"/>
    <property type="molecule type" value="Genomic_DNA"/>
</dbReference>